<gene>
    <name evidence="1" type="ORF">KEU06_09430</name>
</gene>
<dbReference type="AlphaFoldDB" id="A0A942DWZ4"/>
<evidence type="ECO:0000313" key="2">
    <source>
        <dbReference type="Proteomes" id="UP000680348"/>
    </source>
</evidence>
<keyword evidence="2" id="KW-1185">Reference proteome</keyword>
<proteinExistence type="predicted"/>
<protein>
    <submittedName>
        <fullName evidence="1">Uncharacterized protein</fullName>
    </submittedName>
</protein>
<sequence>MSIEVDTVTAPAYWASALINGDESGMEDHEIKAMEMWLKGLGDFYVVDVARDEAGESQEARFTWSYELYGGTAQGGDVLDYVVHRIVKQEAGAA</sequence>
<name>A0A942DWZ4_9HYPH</name>
<dbReference type="EMBL" id="JAGWCR010000004">
    <property type="protein sequence ID" value="MBS3648826.1"/>
    <property type="molecule type" value="Genomic_DNA"/>
</dbReference>
<reference evidence="1" key="1">
    <citation type="submission" date="2021-04" db="EMBL/GenBank/DDBJ databases">
        <title>Pseudaminobacter soli sp. nov., isolated from paddy soil contaminated by heavy metals.</title>
        <authorList>
            <person name="Zhang K."/>
        </authorList>
    </citation>
    <scope>NUCLEOTIDE SEQUENCE</scope>
    <source>
        <strain evidence="1">19-2017</strain>
    </source>
</reference>
<comment type="caution">
    <text evidence="1">The sequence shown here is derived from an EMBL/GenBank/DDBJ whole genome shotgun (WGS) entry which is preliminary data.</text>
</comment>
<dbReference type="RefSeq" id="WP_188254389.1">
    <property type="nucleotide sequence ID" value="NZ_JABVCF010000004.1"/>
</dbReference>
<accession>A0A942DWZ4</accession>
<organism evidence="1 2">
    <name type="scientific">Pseudaminobacter soli</name>
    <name type="common">ex Zhang et al. 2022</name>
    <dbReference type="NCBI Taxonomy" id="2831468"/>
    <lineage>
        <taxon>Bacteria</taxon>
        <taxon>Pseudomonadati</taxon>
        <taxon>Pseudomonadota</taxon>
        <taxon>Alphaproteobacteria</taxon>
        <taxon>Hyphomicrobiales</taxon>
        <taxon>Phyllobacteriaceae</taxon>
        <taxon>Pseudaminobacter</taxon>
    </lineage>
</organism>
<evidence type="ECO:0000313" key="1">
    <source>
        <dbReference type="EMBL" id="MBS3648826.1"/>
    </source>
</evidence>
<dbReference type="Proteomes" id="UP000680348">
    <property type="component" value="Unassembled WGS sequence"/>
</dbReference>